<evidence type="ECO:0000313" key="3">
    <source>
        <dbReference type="Proteomes" id="UP000830835"/>
    </source>
</evidence>
<accession>A0ABT0C8Z1</accession>
<feature type="region of interest" description="Disordered" evidence="1">
    <location>
        <begin position="116"/>
        <end position="137"/>
    </location>
</feature>
<protein>
    <submittedName>
        <fullName evidence="2">Uncharacterized protein</fullName>
    </submittedName>
</protein>
<keyword evidence="3" id="KW-1185">Reference proteome</keyword>
<proteinExistence type="predicted"/>
<dbReference type="Proteomes" id="UP000830835">
    <property type="component" value="Unassembled WGS sequence"/>
</dbReference>
<dbReference type="EMBL" id="JAFIRA010000003">
    <property type="protein sequence ID" value="MCJ2541810.1"/>
    <property type="molecule type" value="Genomic_DNA"/>
</dbReference>
<comment type="caution">
    <text evidence="2">The sequence shown here is derived from an EMBL/GenBank/DDBJ whole genome shotgun (WGS) entry which is preliminary data.</text>
</comment>
<name>A0ABT0C8Z1_THEVL</name>
<organism evidence="2 3">
    <name type="scientific">Thermostichus vulcanus str. 'Rupite'</name>
    <dbReference type="NCBI Taxonomy" id="2813851"/>
    <lineage>
        <taxon>Bacteria</taxon>
        <taxon>Bacillati</taxon>
        <taxon>Cyanobacteriota</taxon>
        <taxon>Cyanophyceae</taxon>
        <taxon>Thermostichales</taxon>
        <taxon>Thermostichaceae</taxon>
        <taxon>Thermostichus</taxon>
    </lineage>
</organism>
<dbReference type="InterPro" id="IPR014971">
    <property type="entry name" value="KGK"/>
</dbReference>
<gene>
    <name evidence="2" type="ORF">JX360_02630</name>
</gene>
<reference evidence="2" key="1">
    <citation type="submission" date="2021-02" db="EMBL/GenBank/DDBJ databases">
        <title>The CRISPR/cas machinery reduction and long-range gene transfer in the hot spring cyanobacterium Synechococcus.</title>
        <authorList>
            <person name="Dvorak P."/>
            <person name="Jahodarova E."/>
            <person name="Hasler P."/>
            <person name="Poulickova A."/>
        </authorList>
    </citation>
    <scope>NUCLEOTIDE SEQUENCE</scope>
    <source>
        <strain evidence="2">Rupite</strain>
    </source>
</reference>
<dbReference type="Pfam" id="PF08872">
    <property type="entry name" value="KGK"/>
    <property type="match status" value="1"/>
</dbReference>
<dbReference type="RefSeq" id="WP_244349020.1">
    <property type="nucleotide sequence ID" value="NZ_JAFIRA010000003.1"/>
</dbReference>
<evidence type="ECO:0000256" key="1">
    <source>
        <dbReference type="SAM" id="MobiDB-lite"/>
    </source>
</evidence>
<evidence type="ECO:0000313" key="2">
    <source>
        <dbReference type="EMBL" id="MCJ2541810.1"/>
    </source>
</evidence>
<sequence>MPSKPIELQQFPEGILSIGEKTFKIANLLKAAQDDLVKEDELNRLFIAALRATGILSPDDLINIASSFFAPKPEETLLQEAKWFEQGLACQLLIPGKKEWEKDKVRLRISVQFEPEAVGTSASSSGSPLDDIRKDSE</sequence>